<evidence type="ECO:0000313" key="4">
    <source>
        <dbReference type="EMBL" id="GFY29612.1"/>
    </source>
</evidence>
<evidence type="ECO:0008006" key="6">
    <source>
        <dbReference type="Google" id="ProtNLM"/>
    </source>
</evidence>
<dbReference type="SUPFAM" id="SSF57256">
    <property type="entry name" value="Elafin-like"/>
    <property type="match status" value="1"/>
</dbReference>
<evidence type="ECO:0000256" key="1">
    <source>
        <dbReference type="ARBA" id="ARBA00002878"/>
    </source>
</evidence>
<reference evidence="4" key="1">
    <citation type="submission" date="2020-08" db="EMBL/GenBank/DDBJ databases">
        <title>Multicomponent nature underlies the extraordinary mechanical properties of spider dragline silk.</title>
        <authorList>
            <person name="Kono N."/>
            <person name="Nakamura H."/>
            <person name="Mori M."/>
            <person name="Yoshida Y."/>
            <person name="Ohtoshi R."/>
            <person name="Malay A.D."/>
            <person name="Moran D.A.P."/>
            <person name="Tomita M."/>
            <person name="Numata K."/>
            <person name="Arakawa K."/>
        </authorList>
    </citation>
    <scope>NUCLEOTIDE SEQUENCE</scope>
</reference>
<accession>A0A8X7BGL5</accession>
<dbReference type="EMBL" id="BMAU01021389">
    <property type="protein sequence ID" value="GFY29612.1"/>
    <property type="molecule type" value="Genomic_DNA"/>
</dbReference>
<evidence type="ECO:0000313" key="5">
    <source>
        <dbReference type="Proteomes" id="UP000887159"/>
    </source>
</evidence>
<sequence>MVDICHSSRQNNATKIQLQFLLATGEVSQAKKSEVDFTRMEYTHISQCRAERLMSPTPLLFSSFVTLHQEWNSITQSLIASLIAFLVNRRSRVCPLVSLVGCPEELRVDCCSSSECPKKEVCCLLSCSVSCIKPEPGNGTEYEIEIDEKECESLKHPTEPPSFPKE</sequence>
<name>A0A8X7BGL5_TRICX</name>
<dbReference type="AlphaFoldDB" id="A0A8X7BGL5"/>
<organism evidence="4 5">
    <name type="scientific">Trichonephila clavipes</name>
    <name type="common">Golden silk orbweaver</name>
    <name type="synonym">Nephila clavipes</name>
    <dbReference type="NCBI Taxonomy" id="2585209"/>
    <lineage>
        <taxon>Eukaryota</taxon>
        <taxon>Metazoa</taxon>
        <taxon>Ecdysozoa</taxon>
        <taxon>Arthropoda</taxon>
        <taxon>Chelicerata</taxon>
        <taxon>Arachnida</taxon>
        <taxon>Araneae</taxon>
        <taxon>Araneomorphae</taxon>
        <taxon>Entelegynae</taxon>
        <taxon>Araneoidea</taxon>
        <taxon>Nephilidae</taxon>
        <taxon>Trichonephila</taxon>
    </lineage>
</organism>
<evidence type="ECO:0000256" key="2">
    <source>
        <dbReference type="ARBA" id="ARBA00022656"/>
    </source>
</evidence>
<protein>
    <recommendedName>
        <fullName evidence="6">WAP domain-containing protein</fullName>
    </recommendedName>
</protein>
<dbReference type="GO" id="GO:0090729">
    <property type="term" value="F:toxin activity"/>
    <property type="evidence" value="ECO:0007669"/>
    <property type="project" value="UniProtKB-KW"/>
</dbReference>
<comment type="caution">
    <text evidence="4">The sequence shown here is derived from an EMBL/GenBank/DDBJ whole genome shotgun (WGS) entry which is preliminary data.</text>
</comment>
<keyword evidence="2" id="KW-0800">Toxin</keyword>
<comment type="function">
    <text evidence="1">Has antibacterial activity.</text>
</comment>
<dbReference type="Proteomes" id="UP000887159">
    <property type="component" value="Unassembled WGS sequence"/>
</dbReference>
<dbReference type="InterPro" id="IPR036645">
    <property type="entry name" value="Elafin-like_sf"/>
</dbReference>
<keyword evidence="3" id="KW-0732">Signal</keyword>
<gene>
    <name evidence="4" type="ORF">TNCV_1811921</name>
</gene>
<proteinExistence type="predicted"/>
<evidence type="ECO:0000256" key="3">
    <source>
        <dbReference type="ARBA" id="ARBA00022729"/>
    </source>
</evidence>
<keyword evidence="5" id="KW-1185">Reference proteome</keyword>